<dbReference type="PANTHER" id="PTHR34978:SF3">
    <property type="entry name" value="SLR0241 PROTEIN"/>
    <property type="match status" value="1"/>
</dbReference>
<feature type="domain" description="Peptidase M56" evidence="2">
    <location>
        <begin position="10"/>
        <end position="290"/>
    </location>
</feature>
<dbReference type="CDD" id="cd07341">
    <property type="entry name" value="M56_BlaR1_MecR1_like"/>
    <property type="match status" value="1"/>
</dbReference>
<feature type="domain" description="DUF4825" evidence="3">
    <location>
        <begin position="339"/>
        <end position="429"/>
    </location>
</feature>
<feature type="transmembrane region" description="Helical" evidence="1">
    <location>
        <begin position="299"/>
        <end position="318"/>
    </location>
</feature>
<dbReference type="InterPro" id="IPR052173">
    <property type="entry name" value="Beta-lactam_resp_regulator"/>
</dbReference>
<dbReference type="EMBL" id="CP046996">
    <property type="protein sequence ID" value="QHA00075.1"/>
    <property type="molecule type" value="Genomic_DNA"/>
</dbReference>
<dbReference type="PANTHER" id="PTHR34978">
    <property type="entry name" value="POSSIBLE SENSOR-TRANSDUCER PROTEIN BLAR"/>
    <property type="match status" value="1"/>
</dbReference>
<evidence type="ECO:0000259" key="2">
    <source>
        <dbReference type="Pfam" id="PF05569"/>
    </source>
</evidence>
<protein>
    <submittedName>
        <fullName evidence="4">DUF4825 domain-containing protein</fullName>
    </submittedName>
</protein>
<reference evidence="4 5" key="1">
    <citation type="submission" date="2019-12" db="EMBL/GenBank/DDBJ databases">
        <title>Sequence classification of anaerobic respiratory reductive dehalogenases: First we see many, then we see few.</title>
        <authorList>
            <person name="Molenda O."/>
            <person name="Puentes Jacome L.A."/>
            <person name="Cao X."/>
            <person name="Nesbo C.L."/>
            <person name="Tang S."/>
            <person name="Morson N."/>
            <person name="Patron J."/>
            <person name="Lomheim L."/>
            <person name="Wishart D.S."/>
            <person name="Edwards E.A."/>
        </authorList>
    </citation>
    <scope>NUCLEOTIDE SEQUENCE [LARGE SCALE GENOMIC DNA]</scope>
    <source>
        <strain evidence="4 5">12DCA</strain>
    </source>
</reference>
<feature type="transmembrane region" description="Helical" evidence="1">
    <location>
        <begin position="117"/>
        <end position="139"/>
    </location>
</feature>
<dbReference type="InterPro" id="IPR032250">
    <property type="entry name" value="DUF4825"/>
</dbReference>
<dbReference type="Pfam" id="PF05569">
    <property type="entry name" value="Peptidase_M56"/>
    <property type="match status" value="1"/>
</dbReference>
<evidence type="ECO:0000256" key="1">
    <source>
        <dbReference type="SAM" id="Phobius"/>
    </source>
</evidence>
<name>A0A857DIA9_9FIRM</name>
<evidence type="ECO:0000313" key="4">
    <source>
        <dbReference type="EMBL" id="QHA00075.1"/>
    </source>
</evidence>
<keyword evidence="1" id="KW-1133">Transmembrane helix</keyword>
<dbReference type="InterPro" id="IPR008756">
    <property type="entry name" value="Peptidase_M56"/>
</dbReference>
<proteinExistence type="predicted"/>
<gene>
    <name evidence="4" type="ORF">GQ588_05145</name>
</gene>
<dbReference type="AlphaFoldDB" id="A0A857DIA9"/>
<dbReference type="Proteomes" id="UP000430508">
    <property type="component" value="Chromosome"/>
</dbReference>
<keyword evidence="1" id="KW-0472">Membrane</keyword>
<keyword evidence="1" id="KW-0812">Transmembrane</keyword>
<organism evidence="4 5">
    <name type="scientific">Dehalobacter restrictus</name>
    <dbReference type="NCBI Taxonomy" id="55583"/>
    <lineage>
        <taxon>Bacteria</taxon>
        <taxon>Bacillati</taxon>
        <taxon>Bacillota</taxon>
        <taxon>Clostridia</taxon>
        <taxon>Eubacteriales</taxon>
        <taxon>Desulfitobacteriaceae</taxon>
        <taxon>Dehalobacter</taxon>
    </lineage>
</organism>
<dbReference type="Pfam" id="PF16107">
    <property type="entry name" value="DUF4825"/>
    <property type="match status" value="1"/>
</dbReference>
<accession>A0A857DIA9</accession>
<feature type="transmembrane region" description="Helical" evidence="1">
    <location>
        <begin position="6"/>
        <end position="32"/>
    </location>
</feature>
<evidence type="ECO:0000313" key="5">
    <source>
        <dbReference type="Proteomes" id="UP000430508"/>
    </source>
</evidence>
<dbReference type="RefSeq" id="WP_019225487.1">
    <property type="nucleotide sequence ID" value="NZ_CP046996.1"/>
</dbReference>
<evidence type="ECO:0000259" key="3">
    <source>
        <dbReference type="Pfam" id="PF16107"/>
    </source>
</evidence>
<feature type="transmembrane region" description="Helical" evidence="1">
    <location>
        <begin position="41"/>
        <end position="64"/>
    </location>
</feature>
<sequence length="609" mass="67606">MNSLMTVFSTVVDMSITASYVALGVILIRLLLKRAPKIFSYLLWLAVFFRLVCPGSFTSVFSFLNVVRPAMQPDALSETLVMAGLENINYAINGTINGSVGSTLPLVAAMGVSPLPMLMLLGSMVWIAGVTVLLIWNIFSYFKIAGKIKTATLLDASLPHIYETDQISTPFVFGFIRPRIYLPAGISPRGLPYVLAHETVHIKRRDYLIKPAAFLILIIHWFNPLMWLCFALMVKDMEMSCDETVIRNKGQGVKADYSNSLLALAVQKNSFWQAAPLAFGENNIKARIKNVIHYRKPGVWIGTAAVVAIVALMIGFVANPVNDTAAGQETYAGYAVDKLLANKTPYVGNAVKVIALIDAMPLPEGVVRDKVELQTSTAPYGLTIHYRINDDSAISAEDGMIGDVFGRNAILLFSLVDNVEVINIKFTDSVGKYEGYSTTYLRSRMEQMMQRDVRVYAESADLLKELLTRLEHAYFSLGNEGNTAVNKAKQIELCLEKIMSSPLPSSNPYDYIKAHQAEYNIILAMDEQALPYLFSEFAKGGQTGLKGSLMEILCRKILGSEDIKYASTNHQDWYDAYKKHIQEITDKNSLIWVQDHYPKGVLILGGEQN</sequence>
<feature type="transmembrane region" description="Helical" evidence="1">
    <location>
        <begin position="212"/>
        <end position="234"/>
    </location>
</feature>